<evidence type="ECO:0000313" key="1">
    <source>
        <dbReference type="EMBL" id="VDO89176.1"/>
    </source>
</evidence>
<gene>
    <name evidence="1" type="ORF">SMRZ_LOCUS10158</name>
</gene>
<dbReference type="Proteomes" id="UP000277204">
    <property type="component" value="Unassembled WGS sequence"/>
</dbReference>
<name>A0A183M283_9TREM</name>
<protein>
    <submittedName>
        <fullName evidence="1">Uncharacterized protein</fullName>
    </submittedName>
</protein>
<organism evidence="1 2">
    <name type="scientific">Schistosoma margrebowiei</name>
    <dbReference type="NCBI Taxonomy" id="48269"/>
    <lineage>
        <taxon>Eukaryota</taxon>
        <taxon>Metazoa</taxon>
        <taxon>Spiralia</taxon>
        <taxon>Lophotrochozoa</taxon>
        <taxon>Platyhelminthes</taxon>
        <taxon>Trematoda</taxon>
        <taxon>Digenea</taxon>
        <taxon>Strigeidida</taxon>
        <taxon>Schistosomatoidea</taxon>
        <taxon>Schistosomatidae</taxon>
        <taxon>Schistosoma</taxon>
    </lineage>
</organism>
<reference evidence="1 2" key="1">
    <citation type="submission" date="2018-11" db="EMBL/GenBank/DDBJ databases">
        <authorList>
            <consortium name="Pathogen Informatics"/>
        </authorList>
    </citation>
    <scope>NUCLEOTIDE SEQUENCE [LARGE SCALE GENOMIC DNA]</scope>
    <source>
        <strain evidence="1 2">Zambia</strain>
    </source>
</reference>
<accession>A0A183M283</accession>
<dbReference type="AlphaFoldDB" id="A0A183M283"/>
<proteinExistence type="predicted"/>
<sequence>MVVGDMYYEIDLNSLKDNDKNCSSRKQIQREKCLYSLDNLHYIYARLCIIDFDGVLNAMNKQQMIMSLTSIELCFTIRHAIDITIKDLFGEFSGLPILHYDLLFCHSDMNDNNDVNHHQHQLTNSTNAPSLSWSILLAVPYNNVEKIIAALSFMTNELGGLELINKLFEPMHLNNNSFKFYVDVISVSDSLFKLPCIPMYKS</sequence>
<evidence type="ECO:0000313" key="2">
    <source>
        <dbReference type="Proteomes" id="UP000277204"/>
    </source>
</evidence>
<keyword evidence="2" id="KW-1185">Reference proteome</keyword>
<dbReference type="EMBL" id="UZAI01005124">
    <property type="protein sequence ID" value="VDO89176.1"/>
    <property type="molecule type" value="Genomic_DNA"/>
</dbReference>